<dbReference type="SMART" id="SM00316">
    <property type="entry name" value="S1"/>
    <property type="match status" value="4"/>
</dbReference>
<sequence length="511" mass="56000">MTSSTETTATTPQVAVNDIGSEEAFLAAIDETIKYFNDGDIVDGVIVKVDRDEVLLDIGYKTEGVIPSRELSIKHDVDPNEVVAVGDEIEALVLQKEDKEGRLILSKKRAQYERAWGTIEKIKEEDGIVTGTVIEVVKGGLILDIGLRGFLPASLVEMRRVRDLQPYVGKELEAKIIELDKNRNNVVLSRRAWLEQTQSEVRQTFLTTLQKGQVRSGVVSSIVNFGAFVDLGGVDGLVHVSELSWKHIDHPSEVVEVGQEVTVEVLDVDMDRERVSLSLKATQEDPWQQFARTHQIGQVVPGKVTKLVPFGAFVRVDEGIEGLVHISELAERHVEIPEQVVQVNDEIFVKVIDIDLERRRISLSLKQANESFGADPTTVDFDPTLYGMAASYDDQGNYIYPEGFDPEANDWLEGYEKQREEWERQYAEAQQRFEQHQAQVIKSREADEQAAAEGAGAGGGSPQPQPGGNSGGGQGAGSGGSYSSESNDDSGALASDEALAALREKLAGGQS</sequence>
<dbReference type="InterPro" id="IPR035104">
    <property type="entry name" value="Ribosomal_protein_S1-like"/>
</dbReference>
<dbReference type="EMBL" id="CP048882">
    <property type="protein sequence ID" value="QPP09418.1"/>
    <property type="molecule type" value="Genomic_DNA"/>
</dbReference>
<dbReference type="FunFam" id="2.40.50.140:FF:000013">
    <property type="entry name" value="30S ribosomal protein S1"/>
    <property type="match status" value="1"/>
</dbReference>
<feature type="compositionally biased region" description="Gly residues" evidence="7">
    <location>
        <begin position="468"/>
        <end position="480"/>
    </location>
</feature>
<feature type="domain" description="S1 motif" evidence="8">
    <location>
        <begin position="212"/>
        <end position="280"/>
    </location>
</feature>
<feature type="compositionally biased region" description="Low complexity" evidence="7">
    <location>
        <begin position="481"/>
        <end position="492"/>
    </location>
</feature>
<evidence type="ECO:0000259" key="8">
    <source>
        <dbReference type="PROSITE" id="PS50126"/>
    </source>
</evidence>
<feature type="domain" description="S1 motif" evidence="8">
    <location>
        <begin position="297"/>
        <end position="366"/>
    </location>
</feature>
<dbReference type="GO" id="GO:0003735">
    <property type="term" value="F:structural constituent of ribosome"/>
    <property type="evidence" value="ECO:0007669"/>
    <property type="project" value="TreeGrafter"/>
</dbReference>
<feature type="compositionally biased region" description="Basic and acidic residues" evidence="7">
    <location>
        <begin position="426"/>
        <end position="435"/>
    </location>
</feature>
<dbReference type="Pfam" id="PF00575">
    <property type="entry name" value="S1"/>
    <property type="match status" value="4"/>
</dbReference>
<dbReference type="Proteomes" id="UP000595046">
    <property type="component" value="Chromosome"/>
</dbReference>
<keyword evidence="2" id="KW-0694">RNA-binding</keyword>
<dbReference type="KEGG" id="sbat:G4Z16_26770"/>
<dbReference type="AlphaFoldDB" id="A0A7T1TAJ1"/>
<dbReference type="GO" id="GO:0003729">
    <property type="term" value="F:mRNA binding"/>
    <property type="evidence" value="ECO:0007669"/>
    <property type="project" value="TreeGrafter"/>
</dbReference>
<dbReference type="GO" id="GO:0005840">
    <property type="term" value="C:ribosome"/>
    <property type="evidence" value="ECO:0007669"/>
    <property type="project" value="UniProtKB-KW"/>
</dbReference>
<evidence type="ECO:0000256" key="2">
    <source>
        <dbReference type="ARBA" id="ARBA00022884"/>
    </source>
</evidence>
<dbReference type="FunFam" id="2.40.50.140:FF:000031">
    <property type="entry name" value="30S ribosomal protein S1"/>
    <property type="match status" value="1"/>
</dbReference>
<dbReference type="FunFam" id="2.40.50.140:FF:000035">
    <property type="entry name" value="30S ribosomal protein S1"/>
    <property type="match status" value="1"/>
</dbReference>
<evidence type="ECO:0000256" key="4">
    <source>
        <dbReference type="ARBA" id="ARBA00023274"/>
    </source>
</evidence>
<dbReference type="PRINTS" id="PR00681">
    <property type="entry name" value="RIBOSOMALS1"/>
</dbReference>
<comment type="similarity">
    <text evidence="1">Belongs to the bacterial ribosomal protein bS1 family.</text>
</comment>
<name>A0A7T1TAJ1_9ACTN</name>
<dbReference type="GO" id="GO:1990904">
    <property type="term" value="C:ribonucleoprotein complex"/>
    <property type="evidence" value="ECO:0007669"/>
    <property type="project" value="UniProtKB-KW"/>
</dbReference>
<dbReference type="CDD" id="cd05687">
    <property type="entry name" value="S1_RPS1_repeat_ec1_hs1"/>
    <property type="match status" value="1"/>
</dbReference>
<feature type="region of interest" description="Disordered" evidence="7">
    <location>
        <begin position="426"/>
        <end position="497"/>
    </location>
</feature>
<dbReference type="InterPro" id="IPR050437">
    <property type="entry name" value="Ribos_protein_bS1-like"/>
</dbReference>
<dbReference type="PANTHER" id="PTHR10724:SF7">
    <property type="entry name" value="SMALL RIBOSOMAL SUBUNIT PROTEIN BS1C"/>
    <property type="match status" value="1"/>
</dbReference>
<dbReference type="PROSITE" id="PS50126">
    <property type="entry name" value="S1"/>
    <property type="match status" value="4"/>
</dbReference>
<evidence type="ECO:0000256" key="6">
    <source>
        <dbReference type="ARBA" id="ARBA00035517"/>
    </source>
</evidence>
<feature type="domain" description="S1 motif" evidence="8">
    <location>
        <begin position="39"/>
        <end position="108"/>
    </location>
</feature>
<dbReference type="InterPro" id="IPR003029">
    <property type="entry name" value="S1_domain"/>
</dbReference>
<dbReference type="PANTHER" id="PTHR10724">
    <property type="entry name" value="30S RIBOSOMAL PROTEIN S1"/>
    <property type="match status" value="1"/>
</dbReference>
<evidence type="ECO:0000256" key="3">
    <source>
        <dbReference type="ARBA" id="ARBA00022980"/>
    </source>
</evidence>
<keyword evidence="3 9" id="KW-0689">Ribosomal protein</keyword>
<gene>
    <name evidence="9" type="primary">rpsA</name>
    <name evidence="9" type="ORF">G4Z16_26770</name>
</gene>
<dbReference type="CDD" id="cd04465">
    <property type="entry name" value="S1_RPS1_repeat_ec2_hs2"/>
    <property type="match status" value="1"/>
</dbReference>
<dbReference type="NCBIfam" id="NF005911">
    <property type="entry name" value="PRK07899.1"/>
    <property type="match status" value="1"/>
</dbReference>
<dbReference type="NCBIfam" id="NF005208">
    <property type="entry name" value="PRK06676.1"/>
    <property type="match status" value="1"/>
</dbReference>
<evidence type="ECO:0000256" key="7">
    <source>
        <dbReference type="SAM" id="MobiDB-lite"/>
    </source>
</evidence>
<evidence type="ECO:0000313" key="9">
    <source>
        <dbReference type="EMBL" id="QPP09418.1"/>
    </source>
</evidence>
<dbReference type="InterPro" id="IPR012340">
    <property type="entry name" value="NA-bd_OB-fold"/>
</dbReference>
<dbReference type="Gene3D" id="2.40.50.140">
    <property type="entry name" value="Nucleic acid-binding proteins"/>
    <property type="match status" value="4"/>
</dbReference>
<evidence type="ECO:0000313" key="10">
    <source>
        <dbReference type="Proteomes" id="UP000595046"/>
    </source>
</evidence>
<dbReference type="CDD" id="cd05688">
    <property type="entry name" value="S1_RPS1_repeat_ec3"/>
    <property type="match status" value="1"/>
</dbReference>
<organism evidence="9 10">
    <name type="scientific">Streptomyces bathyalis</name>
    <dbReference type="NCBI Taxonomy" id="2710756"/>
    <lineage>
        <taxon>Bacteria</taxon>
        <taxon>Bacillati</taxon>
        <taxon>Actinomycetota</taxon>
        <taxon>Actinomycetes</taxon>
        <taxon>Kitasatosporales</taxon>
        <taxon>Streptomycetaceae</taxon>
        <taxon>Streptomyces</taxon>
    </lineage>
</organism>
<dbReference type="GO" id="GO:0006412">
    <property type="term" value="P:translation"/>
    <property type="evidence" value="ECO:0007669"/>
    <property type="project" value="TreeGrafter"/>
</dbReference>
<evidence type="ECO:0000256" key="1">
    <source>
        <dbReference type="ARBA" id="ARBA00006767"/>
    </source>
</evidence>
<dbReference type="SUPFAM" id="SSF50249">
    <property type="entry name" value="Nucleic acid-binding proteins"/>
    <property type="match status" value="4"/>
</dbReference>
<keyword evidence="10" id="KW-1185">Reference proteome</keyword>
<accession>A0A7T1TAJ1</accession>
<protein>
    <recommendedName>
        <fullName evidence="5">Small ribosomal subunit protein bS1</fullName>
    </recommendedName>
    <alternativeName>
        <fullName evidence="6">30S ribosomal protein S1</fullName>
    </alternativeName>
</protein>
<proteinExistence type="inferred from homology"/>
<keyword evidence="4" id="KW-0687">Ribonucleoprotein</keyword>
<dbReference type="FunFam" id="2.40.50.140:FF:000039">
    <property type="entry name" value="30S ribosomal protein S1"/>
    <property type="match status" value="1"/>
</dbReference>
<feature type="domain" description="S1 motif" evidence="8">
    <location>
        <begin position="126"/>
        <end position="191"/>
    </location>
</feature>
<reference evidence="10" key="1">
    <citation type="submission" date="2020-02" db="EMBL/GenBank/DDBJ databases">
        <title>Streptomyces sp. ASO4wet.</title>
        <authorList>
            <person name="Risdian C."/>
            <person name="Landwehr W."/>
            <person name="Schupp P."/>
            <person name="Wink J."/>
        </authorList>
    </citation>
    <scope>NUCLEOTIDE SEQUENCE [LARGE SCALE GENOMIC DNA]</scope>
    <source>
        <strain evidence="10">ASO4wet</strain>
    </source>
</reference>
<evidence type="ECO:0000256" key="5">
    <source>
        <dbReference type="ARBA" id="ARBA00035293"/>
    </source>
</evidence>
<dbReference type="RefSeq" id="WP_197353194.1">
    <property type="nucleotide sequence ID" value="NZ_CP048882.1"/>
</dbReference>